<gene>
    <name evidence="1" type="ORF">DFQ45_11644</name>
</gene>
<name>A0A4R6TUM0_9GAMM</name>
<evidence type="ECO:0000313" key="1">
    <source>
        <dbReference type="EMBL" id="TDQ35354.1"/>
    </source>
</evidence>
<protein>
    <submittedName>
        <fullName evidence="1">Uncharacterized protein</fullName>
    </submittedName>
</protein>
<dbReference type="Proteomes" id="UP000294575">
    <property type="component" value="Unassembled WGS sequence"/>
</dbReference>
<accession>A0A4R6TUM0</accession>
<sequence>MADYLIYFYHFGKFIFTRMVPAQNAACVEQMHILIFQLGQQHQAVVPM</sequence>
<proteinExistence type="predicted"/>
<dbReference type="EMBL" id="SNYK01000016">
    <property type="protein sequence ID" value="TDQ35354.1"/>
    <property type="molecule type" value="Genomic_DNA"/>
</dbReference>
<reference evidence="1 2" key="1">
    <citation type="submission" date="2019-03" db="EMBL/GenBank/DDBJ databases">
        <title>Genomic Encyclopedia of Type Strains, Phase IV (KMG-IV): sequencing the most valuable type-strain genomes for metagenomic binning, comparative biology and taxonomic classification.</title>
        <authorList>
            <person name="Goeker M."/>
        </authorList>
    </citation>
    <scope>NUCLEOTIDE SEQUENCE [LARGE SCALE GENOMIC DNA]</scope>
    <source>
        <strain evidence="1 2">DSM 28679</strain>
    </source>
</reference>
<organism evidence="1 2">
    <name type="scientific">Thiopseudomonas denitrificans</name>
    <dbReference type="NCBI Taxonomy" id="1501432"/>
    <lineage>
        <taxon>Bacteria</taxon>
        <taxon>Pseudomonadati</taxon>
        <taxon>Pseudomonadota</taxon>
        <taxon>Gammaproteobacteria</taxon>
        <taxon>Pseudomonadales</taxon>
        <taxon>Pseudomonadaceae</taxon>
        <taxon>Thiopseudomonas</taxon>
    </lineage>
</organism>
<keyword evidence="2" id="KW-1185">Reference proteome</keyword>
<evidence type="ECO:0000313" key="2">
    <source>
        <dbReference type="Proteomes" id="UP000294575"/>
    </source>
</evidence>
<dbReference type="RefSeq" id="WP_166627907.1">
    <property type="nucleotide sequence ID" value="NZ_LNJZ01000002.1"/>
</dbReference>
<comment type="caution">
    <text evidence="1">The sequence shown here is derived from an EMBL/GenBank/DDBJ whole genome shotgun (WGS) entry which is preliminary data.</text>
</comment>
<dbReference type="AlphaFoldDB" id="A0A4R6TUM0"/>